<dbReference type="PANTHER" id="PTHR47163:SF2">
    <property type="entry name" value="SI:DKEY-17M8.2"/>
    <property type="match status" value="1"/>
</dbReference>
<evidence type="ECO:0000313" key="3">
    <source>
        <dbReference type="WBParaSite" id="Pan_g15225.t1"/>
    </source>
</evidence>
<reference evidence="2" key="1">
    <citation type="journal article" date="2013" name="Genetics">
        <title>The draft genome and transcriptome of Panagrellus redivivus are shaped by the harsh demands of a free-living lifestyle.</title>
        <authorList>
            <person name="Srinivasan J."/>
            <person name="Dillman A.R."/>
            <person name="Macchietto M.G."/>
            <person name="Heikkinen L."/>
            <person name="Lakso M."/>
            <person name="Fracchia K.M."/>
            <person name="Antoshechkin I."/>
            <person name="Mortazavi A."/>
            <person name="Wong G."/>
            <person name="Sternberg P.W."/>
        </authorList>
    </citation>
    <scope>NUCLEOTIDE SEQUENCE [LARGE SCALE GENOMIC DNA]</scope>
    <source>
        <strain evidence="2">MT8872</strain>
    </source>
</reference>
<dbReference type="SMART" id="SM01126">
    <property type="entry name" value="DDE_Tnp_IS1595"/>
    <property type="match status" value="1"/>
</dbReference>
<dbReference type="InterPro" id="IPR053164">
    <property type="entry name" value="IS1016-like_transposase"/>
</dbReference>
<sequence length="260" mass="30297">MHLYFGNRIFWKCNVSACKKSITLRIGTWFENSRLPFTTAVRFIYFWSKELSSIKFCQHEIEICNNTTVDWNSYMREVAVHALLQRNKKAIGGPGKIVEIDESLFTKRKNNCGRVLPPQWIFGGICRENGEVFLVQVDDRSQETLTEKIKEFIVPGSIIYSDSWSGYSTERLFEAGYEHLKVNHSKNFVDPDTGVHTQKVERMWGSAKWRNKRHRGTARHHLECYLAEFAWRKHVAGEDVFKAVLQEIQAFMPPVVNMSK</sequence>
<evidence type="ECO:0000313" key="2">
    <source>
        <dbReference type="Proteomes" id="UP000492821"/>
    </source>
</evidence>
<keyword evidence="2" id="KW-1185">Reference proteome</keyword>
<dbReference type="AlphaFoldDB" id="A0A7E4V154"/>
<proteinExistence type="predicted"/>
<evidence type="ECO:0000259" key="1">
    <source>
        <dbReference type="SMART" id="SM01126"/>
    </source>
</evidence>
<accession>A0A7E4V154</accession>
<organism evidence="2 3">
    <name type="scientific">Panagrellus redivivus</name>
    <name type="common">Microworm</name>
    <dbReference type="NCBI Taxonomy" id="6233"/>
    <lineage>
        <taxon>Eukaryota</taxon>
        <taxon>Metazoa</taxon>
        <taxon>Ecdysozoa</taxon>
        <taxon>Nematoda</taxon>
        <taxon>Chromadorea</taxon>
        <taxon>Rhabditida</taxon>
        <taxon>Tylenchina</taxon>
        <taxon>Panagrolaimomorpha</taxon>
        <taxon>Panagrolaimoidea</taxon>
        <taxon>Panagrolaimidae</taxon>
        <taxon>Panagrellus</taxon>
    </lineage>
</organism>
<name>A0A7E4V154_PANRE</name>
<reference evidence="3" key="2">
    <citation type="submission" date="2020-10" db="UniProtKB">
        <authorList>
            <consortium name="WormBaseParasite"/>
        </authorList>
    </citation>
    <scope>IDENTIFICATION</scope>
</reference>
<dbReference type="InterPro" id="IPR024445">
    <property type="entry name" value="Tnp_ISXO2-like"/>
</dbReference>
<dbReference type="NCBIfam" id="NF033547">
    <property type="entry name" value="transpos_IS1595"/>
    <property type="match status" value="1"/>
</dbReference>
<dbReference type="Pfam" id="PF12762">
    <property type="entry name" value="DDE_Tnp_IS1595"/>
    <property type="match status" value="1"/>
</dbReference>
<dbReference type="Proteomes" id="UP000492821">
    <property type="component" value="Unassembled WGS sequence"/>
</dbReference>
<protein>
    <submittedName>
        <fullName evidence="3">DDE_Tnp_IS1595 domain-containing protein</fullName>
    </submittedName>
</protein>
<feature type="domain" description="ISXO2-like transposase" evidence="1">
    <location>
        <begin position="90"/>
        <end position="234"/>
    </location>
</feature>
<dbReference type="WBParaSite" id="Pan_g15225.t1">
    <property type="protein sequence ID" value="Pan_g15225.t1"/>
    <property type="gene ID" value="Pan_g15225"/>
</dbReference>
<dbReference type="PANTHER" id="PTHR47163">
    <property type="entry name" value="DDE_TNP_IS1595 DOMAIN-CONTAINING PROTEIN"/>
    <property type="match status" value="1"/>
</dbReference>